<dbReference type="Gene3D" id="1.10.510.10">
    <property type="entry name" value="Transferase(Phosphotransferase) domain 1"/>
    <property type="match status" value="1"/>
</dbReference>
<dbReference type="InterPro" id="IPR008271">
    <property type="entry name" value="Ser/Thr_kinase_AS"/>
</dbReference>
<dbReference type="Pfam" id="PF00069">
    <property type="entry name" value="Pkinase"/>
    <property type="match status" value="1"/>
</dbReference>
<accession>A0A1D1VRM5</accession>
<dbReference type="Proteomes" id="UP000186922">
    <property type="component" value="Unassembled WGS sequence"/>
</dbReference>
<dbReference type="SMART" id="SM00220">
    <property type="entry name" value="S_TKc"/>
    <property type="match status" value="1"/>
</dbReference>
<keyword evidence="3" id="KW-1185">Reference proteome</keyword>
<feature type="domain" description="Protein kinase" evidence="1">
    <location>
        <begin position="22"/>
        <end position="307"/>
    </location>
</feature>
<dbReference type="PROSITE" id="PS50011">
    <property type="entry name" value="PROTEIN_KINASE_DOM"/>
    <property type="match status" value="1"/>
</dbReference>
<dbReference type="EMBL" id="BDGG01000007">
    <property type="protein sequence ID" value="GAV01199.1"/>
    <property type="molecule type" value="Genomic_DNA"/>
</dbReference>
<dbReference type="OrthoDB" id="4062651at2759"/>
<organism evidence="2 3">
    <name type="scientific">Ramazzottius varieornatus</name>
    <name type="common">Water bear</name>
    <name type="synonym">Tardigrade</name>
    <dbReference type="NCBI Taxonomy" id="947166"/>
    <lineage>
        <taxon>Eukaryota</taxon>
        <taxon>Metazoa</taxon>
        <taxon>Ecdysozoa</taxon>
        <taxon>Tardigrada</taxon>
        <taxon>Eutardigrada</taxon>
        <taxon>Parachela</taxon>
        <taxon>Hypsibioidea</taxon>
        <taxon>Ramazzottiidae</taxon>
        <taxon>Ramazzottius</taxon>
    </lineage>
</organism>
<evidence type="ECO:0000313" key="3">
    <source>
        <dbReference type="Proteomes" id="UP000186922"/>
    </source>
</evidence>
<dbReference type="InterPro" id="IPR011009">
    <property type="entry name" value="Kinase-like_dom_sf"/>
</dbReference>
<dbReference type="PANTHER" id="PTHR24348:SF68">
    <property type="entry name" value="SERINE_THREONINE-PROTEIN KINASE ATG1C"/>
    <property type="match status" value="1"/>
</dbReference>
<dbReference type="GO" id="GO:0006914">
    <property type="term" value="P:autophagy"/>
    <property type="evidence" value="ECO:0007669"/>
    <property type="project" value="UniProtKB-ARBA"/>
</dbReference>
<proteinExistence type="predicted"/>
<name>A0A1D1VRM5_RAMVA</name>
<gene>
    <name evidence="2" type="primary">RvY_11946-1</name>
    <name evidence="2" type="synonym">RvY_11946.1</name>
    <name evidence="2" type="ORF">RvY_11946</name>
</gene>
<dbReference type="SUPFAM" id="SSF56112">
    <property type="entry name" value="Protein kinase-like (PK-like)"/>
    <property type="match status" value="1"/>
</dbReference>
<dbReference type="InterPro" id="IPR023346">
    <property type="entry name" value="Lysozyme-like_dom_sf"/>
</dbReference>
<dbReference type="GO" id="GO:0005524">
    <property type="term" value="F:ATP binding"/>
    <property type="evidence" value="ECO:0007669"/>
    <property type="project" value="InterPro"/>
</dbReference>
<evidence type="ECO:0000313" key="2">
    <source>
        <dbReference type="EMBL" id="GAV01199.1"/>
    </source>
</evidence>
<reference evidence="2 3" key="1">
    <citation type="journal article" date="2016" name="Nat. Commun.">
        <title>Extremotolerant tardigrade genome and improved radiotolerance of human cultured cells by tardigrade-unique protein.</title>
        <authorList>
            <person name="Hashimoto T."/>
            <person name="Horikawa D.D."/>
            <person name="Saito Y."/>
            <person name="Kuwahara H."/>
            <person name="Kozuka-Hata H."/>
            <person name="Shin-I T."/>
            <person name="Minakuchi Y."/>
            <person name="Ohishi K."/>
            <person name="Motoyama A."/>
            <person name="Aizu T."/>
            <person name="Enomoto A."/>
            <person name="Kondo K."/>
            <person name="Tanaka S."/>
            <person name="Hara Y."/>
            <person name="Koshikawa S."/>
            <person name="Sagara H."/>
            <person name="Miura T."/>
            <person name="Yokobori S."/>
            <person name="Miyagawa K."/>
            <person name="Suzuki Y."/>
            <person name="Kubo T."/>
            <person name="Oyama M."/>
            <person name="Kohara Y."/>
            <person name="Fujiyama A."/>
            <person name="Arakawa K."/>
            <person name="Katayama T."/>
            <person name="Toyoda A."/>
            <person name="Kunieda T."/>
        </authorList>
    </citation>
    <scope>NUCLEOTIDE SEQUENCE [LARGE SCALE GENOMIC DNA]</scope>
    <source>
        <strain evidence="2 3">YOKOZUNA-1</strain>
    </source>
</reference>
<evidence type="ECO:0000259" key="1">
    <source>
        <dbReference type="PROSITE" id="PS50011"/>
    </source>
</evidence>
<dbReference type="STRING" id="947166.A0A1D1VRM5"/>
<dbReference type="GO" id="GO:0004674">
    <property type="term" value="F:protein serine/threonine kinase activity"/>
    <property type="evidence" value="ECO:0007669"/>
    <property type="project" value="InterPro"/>
</dbReference>
<dbReference type="PANTHER" id="PTHR24348">
    <property type="entry name" value="SERINE/THREONINE-PROTEIN KINASE UNC-51-RELATED"/>
    <property type="match status" value="1"/>
</dbReference>
<protein>
    <recommendedName>
        <fullName evidence="1">Protein kinase domain-containing protein</fullName>
    </recommendedName>
</protein>
<comment type="caution">
    <text evidence="2">The sequence shown here is derived from an EMBL/GenBank/DDBJ whole genome shotgun (WGS) entry which is preliminary data.</text>
</comment>
<dbReference type="InterPro" id="IPR000719">
    <property type="entry name" value="Prot_kinase_dom"/>
</dbReference>
<sequence length="500" mass="56411">MQRIDLLDCSMFGPGGVALGRFEFQKVLRAGTFGTVILYKHPATQELVAVKEVRIPDNDEGAYYSTVQRELAVLRRLAGNENIVKILEYHEIIAEDKVRIVMEYCNGGDYDRYLNLHTTVPEITLQYFVRQLALGLQCLNDKGILHRDLKPANILLHTRNGEALTRGTDHRNIVLKLGDFGLSKKMMTDRWTNTTCGTLMYIAPEVLDNRKIRDVTTLPHKGKADLWSLGVVLLVSLLGKTEPVHTTPSIILQVADHEKMHGQIQSRAASLSPSQGSVNLKSLLCGLLQPDFTQRIGFSQFRQHPFLTLREESTIVSLNAIREAFVNNGYSAPSDYHCMMIQQQATDLGGISTKRELAMFLAHVMQESGGLMFRDEQREQSHGADPFTGRGYLQIRSERIYREATVALLANGSLKEPASLVTDPHLVSSSEELSWKTAFWYWKMYVHDRMTENPSFLQTVDLLYPGIPRFVPGSSWKCVDPDNRTEKYQITCAAFGFDPT</sequence>
<dbReference type="InterPro" id="IPR045269">
    <property type="entry name" value="Atg1-like"/>
</dbReference>
<dbReference type="GO" id="GO:0010506">
    <property type="term" value="P:regulation of autophagy"/>
    <property type="evidence" value="ECO:0007669"/>
    <property type="project" value="InterPro"/>
</dbReference>
<dbReference type="GO" id="GO:0005737">
    <property type="term" value="C:cytoplasm"/>
    <property type="evidence" value="ECO:0007669"/>
    <property type="project" value="TreeGrafter"/>
</dbReference>
<dbReference type="SUPFAM" id="SSF53955">
    <property type="entry name" value="Lysozyme-like"/>
    <property type="match status" value="1"/>
</dbReference>
<dbReference type="PROSITE" id="PS00108">
    <property type="entry name" value="PROTEIN_KINASE_ST"/>
    <property type="match status" value="1"/>
</dbReference>
<dbReference type="AlphaFoldDB" id="A0A1D1VRM5"/>
<dbReference type="Gene3D" id="1.10.530.10">
    <property type="match status" value="1"/>
</dbReference>